<evidence type="ECO:0000256" key="3">
    <source>
        <dbReference type="SAM" id="Phobius"/>
    </source>
</evidence>
<keyword evidence="3" id="KW-0812">Transmembrane</keyword>
<sequence length="747" mass="83462">MDTITRSSASHVPDPCLRVDGQNYKALLVYIRASQTADEDYPEPKAPHKDVEDIRSLLIDCYGYLAADITILFDDGISRHTQPTRTNILKAIQDLVKDAKAGDHFWFHYSGHSAQLKNRSNSEEDGKDECLIPLDGENQMIMDNELHAALVVPLPAGSQLVAVLDTCHSESLLDLSHNRCNQVFVPWILRGRKSSEELHPKVAVPTPPHNHQVFDPWILHGRKSSEELHHTVAVPISPPPSPRLLEMPRCESPLAMFTCTGWCRDPDKYGAEMEPPSDGVKADVISLASCKDSWVSWEDEEGSMTSSLVEILRRNPYQSLKEVLLHISHAMYRKCQFRHERLKMYERDHKKSVATVKKKNSQGRRRPMSLVIPEPPPFIFNSSTNMKQLVFDIVNFRNPELASSRPLDMARSSFGQIHTDGWLPPKTSAGVHAADGEDEAASEEEQDEVHDEIRLSWGEAEHKVQDILPTRAEEAVIAHWPKEKHPVIEIVSAQDLLPKYGEASLAALLLLPASFSAPNIGTRTVLSRLRMNIACFTVARSLEEAASDPDYQRVQKQVQEEWLKVGGLLVGLAALETAAFALAPDSLFSIDKVARITVSGSSISTGTGLLCDIYLLLRFSFAGLPVFKYRAQDNFEIRANGSINRTESYVFFALAARLPLFLAVISIFFIAVLLADVAYKISPMVVLSIVGMTGIILYLQYFCWAVIWIGFGLRKLLGWAVVGLSKGGTWPLLAFKYVAGKVRELWR</sequence>
<feature type="region of interest" description="Disordered" evidence="2">
    <location>
        <begin position="350"/>
        <end position="370"/>
    </location>
</feature>
<feature type="compositionally biased region" description="Acidic residues" evidence="2">
    <location>
        <begin position="436"/>
        <end position="446"/>
    </location>
</feature>
<gene>
    <name evidence="5" type="ORF">B0H17DRAFT_1107872</name>
</gene>
<evidence type="ECO:0000256" key="2">
    <source>
        <dbReference type="SAM" id="MobiDB-lite"/>
    </source>
</evidence>
<feature type="domain" description="Peptidase C14 caspase" evidence="4">
    <location>
        <begin position="45"/>
        <end position="335"/>
    </location>
</feature>
<comment type="similarity">
    <text evidence="1">Belongs to the peptidase C14B family.</text>
</comment>
<comment type="caution">
    <text evidence="5">The sequence shown here is derived from an EMBL/GenBank/DDBJ whole genome shotgun (WGS) entry which is preliminary data.</text>
</comment>
<keyword evidence="3" id="KW-0472">Membrane</keyword>
<feature type="transmembrane region" description="Helical" evidence="3">
    <location>
        <begin position="649"/>
        <end position="674"/>
    </location>
</feature>
<evidence type="ECO:0000313" key="6">
    <source>
        <dbReference type="Proteomes" id="UP001221757"/>
    </source>
</evidence>
<reference evidence="5" key="1">
    <citation type="submission" date="2023-03" db="EMBL/GenBank/DDBJ databases">
        <title>Massive genome expansion in bonnet fungi (Mycena s.s.) driven by repeated elements and novel gene families across ecological guilds.</title>
        <authorList>
            <consortium name="Lawrence Berkeley National Laboratory"/>
            <person name="Harder C.B."/>
            <person name="Miyauchi S."/>
            <person name="Viragh M."/>
            <person name="Kuo A."/>
            <person name="Thoen E."/>
            <person name="Andreopoulos B."/>
            <person name="Lu D."/>
            <person name="Skrede I."/>
            <person name="Drula E."/>
            <person name="Henrissat B."/>
            <person name="Morin E."/>
            <person name="Kohler A."/>
            <person name="Barry K."/>
            <person name="LaButti K."/>
            <person name="Morin E."/>
            <person name="Salamov A."/>
            <person name="Lipzen A."/>
            <person name="Mereny Z."/>
            <person name="Hegedus B."/>
            <person name="Baldrian P."/>
            <person name="Stursova M."/>
            <person name="Weitz H."/>
            <person name="Taylor A."/>
            <person name="Grigoriev I.V."/>
            <person name="Nagy L.G."/>
            <person name="Martin F."/>
            <person name="Kauserud H."/>
        </authorList>
    </citation>
    <scope>NUCLEOTIDE SEQUENCE</scope>
    <source>
        <strain evidence="5">CBHHK067</strain>
    </source>
</reference>
<feature type="region of interest" description="Disordered" evidence="2">
    <location>
        <begin position="425"/>
        <end position="446"/>
    </location>
</feature>
<dbReference type="PANTHER" id="PTHR48104">
    <property type="entry name" value="METACASPASE-4"/>
    <property type="match status" value="1"/>
</dbReference>
<dbReference type="PANTHER" id="PTHR48104:SF30">
    <property type="entry name" value="METACASPASE-1"/>
    <property type="match status" value="1"/>
</dbReference>
<accession>A0AAD7BY12</accession>
<dbReference type="Pfam" id="PF00656">
    <property type="entry name" value="Peptidase_C14"/>
    <property type="match status" value="1"/>
</dbReference>
<evidence type="ECO:0000256" key="1">
    <source>
        <dbReference type="ARBA" id="ARBA00009005"/>
    </source>
</evidence>
<feature type="compositionally biased region" description="Basic residues" evidence="2">
    <location>
        <begin position="352"/>
        <end position="367"/>
    </location>
</feature>
<organism evidence="5 6">
    <name type="scientific">Mycena rosella</name>
    <name type="common">Pink bonnet</name>
    <name type="synonym">Agaricus rosellus</name>
    <dbReference type="NCBI Taxonomy" id="1033263"/>
    <lineage>
        <taxon>Eukaryota</taxon>
        <taxon>Fungi</taxon>
        <taxon>Dikarya</taxon>
        <taxon>Basidiomycota</taxon>
        <taxon>Agaricomycotina</taxon>
        <taxon>Agaricomycetes</taxon>
        <taxon>Agaricomycetidae</taxon>
        <taxon>Agaricales</taxon>
        <taxon>Marasmiineae</taxon>
        <taxon>Mycenaceae</taxon>
        <taxon>Mycena</taxon>
    </lineage>
</organism>
<keyword evidence="6" id="KW-1185">Reference proteome</keyword>
<proteinExistence type="inferred from homology"/>
<keyword evidence="3" id="KW-1133">Transmembrane helix</keyword>
<dbReference type="GO" id="GO:0005737">
    <property type="term" value="C:cytoplasm"/>
    <property type="evidence" value="ECO:0007669"/>
    <property type="project" value="TreeGrafter"/>
</dbReference>
<dbReference type="Gene3D" id="3.40.50.12660">
    <property type="match status" value="1"/>
</dbReference>
<feature type="transmembrane region" description="Helical" evidence="3">
    <location>
        <begin position="717"/>
        <end position="739"/>
    </location>
</feature>
<dbReference type="EMBL" id="JARKIE010000483">
    <property type="protein sequence ID" value="KAJ7633933.1"/>
    <property type="molecule type" value="Genomic_DNA"/>
</dbReference>
<protein>
    <submittedName>
        <fullName evidence="5">Caspase domain-containing protein</fullName>
    </submittedName>
</protein>
<evidence type="ECO:0000259" key="4">
    <source>
        <dbReference type="Pfam" id="PF00656"/>
    </source>
</evidence>
<dbReference type="AlphaFoldDB" id="A0AAD7BY12"/>
<dbReference type="GO" id="GO:0004197">
    <property type="term" value="F:cysteine-type endopeptidase activity"/>
    <property type="evidence" value="ECO:0007669"/>
    <property type="project" value="InterPro"/>
</dbReference>
<feature type="transmembrane region" description="Helical" evidence="3">
    <location>
        <begin position="686"/>
        <end position="711"/>
    </location>
</feature>
<dbReference type="InterPro" id="IPR011600">
    <property type="entry name" value="Pept_C14_caspase"/>
</dbReference>
<dbReference type="InterPro" id="IPR050452">
    <property type="entry name" value="Metacaspase"/>
</dbReference>
<name>A0AAD7BY12_MYCRO</name>
<dbReference type="Proteomes" id="UP001221757">
    <property type="component" value="Unassembled WGS sequence"/>
</dbReference>
<dbReference type="GO" id="GO:0006508">
    <property type="term" value="P:proteolysis"/>
    <property type="evidence" value="ECO:0007669"/>
    <property type="project" value="InterPro"/>
</dbReference>
<evidence type="ECO:0000313" key="5">
    <source>
        <dbReference type="EMBL" id="KAJ7633933.1"/>
    </source>
</evidence>